<dbReference type="InterPro" id="IPR001810">
    <property type="entry name" value="F-box_dom"/>
</dbReference>
<feature type="domain" description="F-box" evidence="1">
    <location>
        <begin position="1"/>
        <end position="44"/>
    </location>
</feature>
<sequence>MFSDLPTEILHLIARDLSSKDLYHLVSSSRRLHTVFQRILYTNVALRPSESKEQAFNIFLYTVTRKPRLASYVRSLEVGWWDTISASNESNEEKVEFDGNLIRKLVYGRAGYSGEERSIWLEALELDNEDAWLALLIPQLKELRKLNVTWPYGVYHVLNMLQRAATESEPMFPHLEEAYAAWYDTENAFSSHYMDSFFKFPSMRKVGCYMLAEYPNGDDDDAYVPGSEGSKVPIREMLPPQSSNITDIDLQESNAAEGMREWVQACKALKSFRISHGGGQISFHDFEPRKIYKSLSLHKSTLESVWVEAHDGCGDYDDEWMGSFVNFTALRLICASFGNLVGLDEHGLHVQKLGNVLPSSLETLYISLDGDQNFNAAIDQLAELAASKRFPKLATIHLEYWNFKEPENAARYEWLEERCQRASVLCFSHNSKCWTKGEEEEMMELLWPHNEAHLLGCY</sequence>
<dbReference type="InterPro" id="IPR032675">
    <property type="entry name" value="LRR_dom_sf"/>
</dbReference>
<dbReference type="Gene3D" id="3.80.10.10">
    <property type="entry name" value="Ribonuclease Inhibitor"/>
    <property type="match status" value="1"/>
</dbReference>
<dbReference type="Pfam" id="PF24969">
    <property type="entry name" value="LRR_15"/>
    <property type="match status" value="1"/>
</dbReference>
<dbReference type="Proteomes" id="UP001150879">
    <property type="component" value="Unassembled WGS sequence"/>
</dbReference>
<dbReference type="EMBL" id="JAPQKP010000002">
    <property type="protein sequence ID" value="KAJ5205542.1"/>
    <property type="molecule type" value="Genomic_DNA"/>
</dbReference>
<comment type="caution">
    <text evidence="2">The sequence shown here is derived from an EMBL/GenBank/DDBJ whole genome shotgun (WGS) entry which is preliminary data.</text>
</comment>
<organism evidence="2 3">
    <name type="scientific">Penicillium cf. griseofulvum</name>
    <dbReference type="NCBI Taxonomy" id="2972120"/>
    <lineage>
        <taxon>Eukaryota</taxon>
        <taxon>Fungi</taxon>
        <taxon>Dikarya</taxon>
        <taxon>Ascomycota</taxon>
        <taxon>Pezizomycotina</taxon>
        <taxon>Eurotiomycetes</taxon>
        <taxon>Eurotiomycetidae</taxon>
        <taxon>Eurotiales</taxon>
        <taxon>Aspergillaceae</taxon>
        <taxon>Penicillium</taxon>
    </lineage>
</organism>
<dbReference type="InterPro" id="IPR056867">
    <property type="entry name" value="LRR_15"/>
</dbReference>
<evidence type="ECO:0000259" key="1">
    <source>
        <dbReference type="PROSITE" id="PS50181"/>
    </source>
</evidence>
<accession>A0A9W9MQD1</accession>
<name>A0A9W9MQD1_9EURO</name>
<dbReference type="PROSITE" id="PS50181">
    <property type="entry name" value="FBOX"/>
    <property type="match status" value="1"/>
</dbReference>
<reference evidence="2" key="2">
    <citation type="journal article" date="2023" name="IMA Fungus">
        <title>Comparative genomic study of the Penicillium genus elucidates a diverse pangenome and 15 lateral gene transfer events.</title>
        <authorList>
            <person name="Petersen C."/>
            <person name="Sorensen T."/>
            <person name="Nielsen M.R."/>
            <person name="Sondergaard T.E."/>
            <person name="Sorensen J.L."/>
            <person name="Fitzpatrick D.A."/>
            <person name="Frisvad J.C."/>
            <person name="Nielsen K.L."/>
        </authorList>
    </citation>
    <scope>NUCLEOTIDE SEQUENCE</scope>
    <source>
        <strain evidence="2">IBT 16849</strain>
    </source>
</reference>
<evidence type="ECO:0000313" key="3">
    <source>
        <dbReference type="Proteomes" id="UP001150879"/>
    </source>
</evidence>
<proteinExistence type="predicted"/>
<gene>
    <name evidence="2" type="ORF">N7472_001990</name>
</gene>
<dbReference type="AlphaFoldDB" id="A0A9W9MQD1"/>
<keyword evidence="3" id="KW-1185">Reference proteome</keyword>
<evidence type="ECO:0000313" key="2">
    <source>
        <dbReference type="EMBL" id="KAJ5205542.1"/>
    </source>
</evidence>
<protein>
    <recommendedName>
        <fullName evidence="1">F-box domain-containing protein</fullName>
    </recommendedName>
</protein>
<dbReference type="OrthoDB" id="2520703at2759"/>
<reference evidence="2" key="1">
    <citation type="submission" date="2022-11" db="EMBL/GenBank/DDBJ databases">
        <authorList>
            <person name="Petersen C."/>
        </authorList>
    </citation>
    <scope>NUCLEOTIDE SEQUENCE</scope>
    <source>
        <strain evidence="2">IBT 16849</strain>
    </source>
</reference>